<dbReference type="Gene3D" id="1.20.1540.10">
    <property type="entry name" value="Rhomboid-like"/>
    <property type="match status" value="1"/>
</dbReference>
<dbReference type="InterPro" id="IPR050925">
    <property type="entry name" value="Rhomboid_protease_S54"/>
</dbReference>
<dbReference type="GO" id="GO:0016020">
    <property type="term" value="C:membrane"/>
    <property type="evidence" value="ECO:0007669"/>
    <property type="project" value="UniProtKB-SubCell"/>
</dbReference>
<feature type="transmembrane region" description="Helical" evidence="7">
    <location>
        <begin position="161"/>
        <end position="179"/>
    </location>
</feature>
<keyword evidence="5 7" id="KW-1133">Transmembrane helix</keyword>
<dbReference type="PANTHER" id="PTHR43731:SF14">
    <property type="entry name" value="PRESENILIN-ASSOCIATED RHOMBOID-LIKE PROTEIN, MITOCHONDRIAL"/>
    <property type="match status" value="1"/>
</dbReference>
<evidence type="ECO:0000256" key="5">
    <source>
        <dbReference type="ARBA" id="ARBA00022989"/>
    </source>
</evidence>
<evidence type="ECO:0000313" key="10">
    <source>
        <dbReference type="Proteomes" id="UP001152519"/>
    </source>
</evidence>
<accession>A0A9W4E5X6</accession>
<evidence type="ECO:0000256" key="4">
    <source>
        <dbReference type="ARBA" id="ARBA00022801"/>
    </source>
</evidence>
<comment type="subcellular location">
    <subcellularLocation>
        <location evidence="1">Membrane</location>
        <topology evidence="1">Multi-pass membrane protein</topology>
    </subcellularLocation>
</comment>
<keyword evidence="6 7" id="KW-0472">Membrane</keyword>
<evidence type="ECO:0000313" key="9">
    <source>
        <dbReference type="EMBL" id="CAG6393546.1"/>
    </source>
</evidence>
<dbReference type="EMBL" id="CAJSLV010000049">
    <property type="protein sequence ID" value="CAG6393546.1"/>
    <property type="molecule type" value="Genomic_DNA"/>
</dbReference>
<keyword evidence="3 7" id="KW-0812">Transmembrane</keyword>
<dbReference type="Pfam" id="PF01694">
    <property type="entry name" value="Rhomboid"/>
    <property type="match status" value="1"/>
</dbReference>
<dbReference type="InterPro" id="IPR035952">
    <property type="entry name" value="Rhomboid-like_sf"/>
</dbReference>
<organism evidence="9 10">
    <name type="scientific">Actinacidiphila cocklensis</name>
    <dbReference type="NCBI Taxonomy" id="887465"/>
    <lineage>
        <taxon>Bacteria</taxon>
        <taxon>Bacillati</taxon>
        <taxon>Actinomycetota</taxon>
        <taxon>Actinomycetes</taxon>
        <taxon>Kitasatosporales</taxon>
        <taxon>Streptomycetaceae</taxon>
        <taxon>Actinacidiphila</taxon>
    </lineage>
</organism>
<keyword evidence="9" id="KW-0645">Protease</keyword>
<feature type="transmembrane region" description="Helical" evidence="7">
    <location>
        <begin position="263"/>
        <end position="282"/>
    </location>
</feature>
<reference evidence="9" key="1">
    <citation type="submission" date="2021-05" db="EMBL/GenBank/DDBJ databases">
        <authorList>
            <person name="Arsene-Ploetze F."/>
        </authorList>
    </citation>
    <scope>NUCLEOTIDE SEQUENCE</scope>
    <source>
        <strain evidence="9">DSM 42138</strain>
    </source>
</reference>
<dbReference type="GO" id="GO:0004252">
    <property type="term" value="F:serine-type endopeptidase activity"/>
    <property type="evidence" value="ECO:0007669"/>
    <property type="project" value="InterPro"/>
</dbReference>
<evidence type="ECO:0000256" key="3">
    <source>
        <dbReference type="ARBA" id="ARBA00022692"/>
    </source>
</evidence>
<feature type="transmembrane region" description="Helical" evidence="7">
    <location>
        <begin position="209"/>
        <end position="227"/>
    </location>
</feature>
<evidence type="ECO:0000256" key="1">
    <source>
        <dbReference type="ARBA" id="ARBA00004141"/>
    </source>
</evidence>
<proteinExistence type="inferred from homology"/>
<sequence length="284" mass="30733">MDQAVCCYRHPDRETGIRCTRCDKPICPECMVSASVGFQCPDCVRQGSGHMPRQRTVAGGVVAHDPFLITKILIALNVVVFVIELAVGTQVVRDLGLYAACTPKQFPPQQCIGVADGEWYRVITSAFLHDRSNFAHIGFNMLSLWWIGGPLERLLGRSRYIAIYLISALAGSAAVLLIAPDSLTLGASGAIFGLFGATAVFMRRLRYDMRPILILLVLNVVFSFTWPNVSWQAHMGGLVAGTAVAIAMAYAPRERRDAVQWGTAAGVLVLAIVLSVVAVAQVTS</sequence>
<feature type="domain" description="Peptidase S54 rhomboid" evidence="8">
    <location>
        <begin position="117"/>
        <end position="248"/>
    </location>
</feature>
<dbReference type="RefSeq" id="WP_251489346.1">
    <property type="nucleotide sequence ID" value="NZ_CAJSLV010000049.1"/>
</dbReference>
<comment type="similarity">
    <text evidence="2">Belongs to the peptidase S54 family.</text>
</comment>
<protein>
    <submittedName>
        <fullName evidence="9">Membrane associated serine protease, rhomboid family</fullName>
    </submittedName>
</protein>
<feature type="transmembrane region" description="Helical" evidence="7">
    <location>
        <begin position="185"/>
        <end position="202"/>
    </location>
</feature>
<evidence type="ECO:0000259" key="8">
    <source>
        <dbReference type="Pfam" id="PF01694"/>
    </source>
</evidence>
<feature type="transmembrane region" description="Helical" evidence="7">
    <location>
        <begin position="233"/>
        <end position="251"/>
    </location>
</feature>
<dbReference type="Proteomes" id="UP001152519">
    <property type="component" value="Unassembled WGS sequence"/>
</dbReference>
<evidence type="ECO:0000256" key="6">
    <source>
        <dbReference type="ARBA" id="ARBA00023136"/>
    </source>
</evidence>
<keyword evidence="10" id="KW-1185">Reference proteome</keyword>
<evidence type="ECO:0000256" key="2">
    <source>
        <dbReference type="ARBA" id="ARBA00009045"/>
    </source>
</evidence>
<dbReference type="PANTHER" id="PTHR43731">
    <property type="entry name" value="RHOMBOID PROTEASE"/>
    <property type="match status" value="1"/>
</dbReference>
<dbReference type="SUPFAM" id="SSF144091">
    <property type="entry name" value="Rhomboid-like"/>
    <property type="match status" value="1"/>
</dbReference>
<evidence type="ECO:0000256" key="7">
    <source>
        <dbReference type="SAM" id="Phobius"/>
    </source>
</evidence>
<dbReference type="AlphaFoldDB" id="A0A9W4E5X6"/>
<comment type="caution">
    <text evidence="9">The sequence shown here is derived from an EMBL/GenBank/DDBJ whole genome shotgun (WGS) entry which is preliminary data.</text>
</comment>
<dbReference type="InterPro" id="IPR022764">
    <property type="entry name" value="Peptidase_S54_rhomboid_dom"/>
</dbReference>
<dbReference type="GO" id="GO:0006508">
    <property type="term" value="P:proteolysis"/>
    <property type="evidence" value="ECO:0007669"/>
    <property type="project" value="UniProtKB-KW"/>
</dbReference>
<keyword evidence="4" id="KW-0378">Hydrolase</keyword>
<gene>
    <name evidence="9" type="ORF">SCOCK_200158</name>
</gene>
<name>A0A9W4E5X6_9ACTN</name>